<dbReference type="GO" id="GO:0004753">
    <property type="term" value="F:saccharopine dehydrogenase activity"/>
    <property type="evidence" value="ECO:0007669"/>
    <property type="project" value="TreeGrafter"/>
</dbReference>
<dbReference type="AlphaFoldDB" id="A0A7K1GJF6"/>
<dbReference type="RefSeq" id="WP_155034930.1">
    <property type="nucleotide sequence ID" value="NZ_JAYMMG010000003.1"/>
</dbReference>
<dbReference type="PANTHER" id="PTHR11133:SF22">
    <property type="entry name" value="ALPHA-AMINOADIPIC SEMIALDEHYDE SYNTHASE, MITOCHONDRIAL"/>
    <property type="match status" value="1"/>
</dbReference>
<dbReference type="Pfam" id="PF03435">
    <property type="entry name" value="Sacchrp_dh_NADP"/>
    <property type="match status" value="1"/>
</dbReference>
<sequence length="447" mass="51013">MKRNILIVGAGRSASSMIKYLLDKSEQEHLHLTIGDISLISAQKKALNHTNATPIVFDIFEDKVRAKEVSKSDIVISMLPANLHLILAKECLLQKKHLVTASYISPQMKELDTEVRNAKLIFMNEVGLDPGIDHMSAMRMINDIKEKGGKIKSFESYCGGLIAPESDNNYWNYKFTWNPRNVVVAGQGTAAKYLKEGQFKLIPYTQLFRRAERLTINNHEDYEVYANRDSLKYQNDYGLQDASTIIRGTIRRLGYSRAWSLFVDLGLTDDSYTIDNSKNLTYKDFIDLFLPFHPTDSIEAKFKLALHIAPHDSVWLKIQELDLFNSTKKVNIQNATPAQILEKILNEKWALEPQDKDMIIMYHRIKYTLKNKNKQINATMACIGDNQTYTAMAKTVGLPVAIATLMILNKQINKPGVQLPITKDIYLPILEELHQNNISFTEEEQDI</sequence>
<evidence type="ECO:0000313" key="4">
    <source>
        <dbReference type="EMBL" id="MTH28946.1"/>
    </source>
</evidence>
<dbReference type="Pfam" id="PF16653">
    <property type="entry name" value="Sacchrp_dh_C"/>
    <property type="match status" value="1"/>
</dbReference>
<dbReference type="Proteomes" id="UP000488936">
    <property type="component" value="Unassembled WGS sequence"/>
</dbReference>
<dbReference type="GO" id="GO:0019878">
    <property type="term" value="P:lysine biosynthetic process via aminoadipic acid"/>
    <property type="evidence" value="ECO:0007669"/>
    <property type="project" value="TreeGrafter"/>
</dbReference>
<dbReference type="InterPro" id="IPR032095">
    <property type="entry name" value="Sacchrp_dh-like_C"/>
</dbReference>
<evidence type="ECO:0000259" key="2">
    <source>
        <dbReference type="Pfam" id="PF03435"/>
    </source>
</evidence>
<dbReference type="SUPFAM" id="SSF55347">
    <property type="entry name" value="Glyceraldehyde-3-phosphate dehydrogenase-like, C-terminal domain"/>
    <property type="match status" value="1"/>
</dbReference>
<dbReference type="Gene3D" id="1.10.1870.10">
    <property type="entry name" value="Domain 3, Saccharopine reductase"/>
    <property type="match status" value="1"/>
</dbReference>
<keyword evidence="5" id="KW-1185">Reference proteome</keyword>
<dbReference type="InterPro" id="IPR036291">
    <property type="entry name" value="NAD(P)-bd_dom_sf"/>
</dbReference>
<dbReference type="EMBL" id="WMJY01000005">
    <property type="protein sequence ID" value="MTH28946.1"/>
    <property type="molecule type" value="Genomic_DNA"/>
</dbReference>
<evidence type="ECO:0000256" key="1">
    <source>
        <dbReference type="ARBA" id="ARBA00023002"/>
    </source>
</evidence>
<dbReference type="GO" id="GO:0005737">
    <property type="term" value="C:cytoplasm"/>
    <property type="evidence" value="ECO:0007669"/>
    <property type="project" value="TreeGrafter"/>
</dbReference>
<protein>
    <submittedName>
        <fullName evidence="4">Saccharopine dehydrogenase</fullName>
    </submittedName>
</protein>
<proteinExistence type="predicted"/>
<dbReference type="InterPro" id="IPR005097">
    <property type="entry name" value="Sacchrp_dh_NADP-bd"/>
</dbReference>
<gene>
    <name evidence="4" type="ORF">GJV77_03290</name>
</gene>
<dbReference type="OrthoDB" id="973788at2"/>
<organism evidence="4 5">
    <name type="scientific">Myroides pelagicus</name>
    <dbReference type="NCBI Taxonomy" id="270914"/>
    <lineage>
        <taxon>Bacteria</taxon>
        <taxon>Pseudomonadati</taxon>
        <taxon>Bacteroidota</taxon>
        <taxon>Flavobacteriia</taxon>
        <taxon>Flavobacteriales</taxon>
        <taxon>Flavobacteriaceae</taxon>
        <taxon>Myroides</taxon>
    </lineage>
</organism>
<evidence type="ECO:0000259" key="3">
    <source>
        <dbReference type="Pfam" id="PF16653"/>
    </source>
</evidence>
<dbReference type="Gene3D" id="3.40.50.720">
    <property type="entry name" value="NAD(P)-binding Rossmann-like Domain"/>
    <property type="match status" value="1"/>
</dbReference>
<feature type="domain" description="Saccharopine dehydrogenase-like C-terminal" evidence="3">
    <location>
        <begin position="127"/>
        <end position="436"/>
    </location>
</feature>
<evidence type="ECO:0000313" key="5">
    <source>
        <dbReference type="Proteomes" id="UP000488936"/>
    </source>
</evidence>
<dbReference type="PANTHER" id="PTHR11133">
    <property type="entry name" value="SACCHAROPINE DEHYDROGENASE"/>
    <property type="match status" value="1"/>
</dbReference>
<accession>A0A7K1GJF6</accession>
<name>A0A7K1GJF6_9FLAO</name>
<reference evidence="4 5" key="1">
    <citation type="journal article" date="2006" name="Int. J. Syst. Evol. Microbiol.">
        <title>Myroides pelagicus sp. nov., isolated from seawater in Thailand.</title>
        <authorList>
            <person name="Yoon J."/>
            <person name="Maneerat S."/>
            <person name="Kawai F."/>
            <person name="Yokota A."/>
        </authorList>
    </citation>
    <scope>NUCLEOTIDE SEQUENCE [LARGE SCALE GENOMIC DNA]</scope>
    <source>
        <strain evidence="4 5">SM1T</strain>
    </source>
</reference>
<dbReference type="InterPro" id="IPR051168">
    <property type="entry name" value="AASS"/>
</dbReference>
<comment type="caution">
    <text evidence="4">The sequence shown here is derived from an EMBL/GenBank/DDBJ whole genome shotgun (WGS) entry which is preliminary data.</text>
</comment>
<keyword evidence="1" id="KW-0560">Oxidoreductase</keyword>
<dbReference type="SUPFAM" id="SSF51735">
    <property type="entry name" value="NAD(P)-binding Rossmann-fold domains"/>
    <property type="match status" value="1"/>
</dbReference>
<dbReference type="Gene3D" id="3.30.360.10">
    <property type="entry name" value="Dihydrodipicolinate Reductase, domain 2"/>
    <property type="match status" value="1"/>
</dbReference>
<feature type="domain" description="Saccharopine dehydrogenase NADP binding" evidence="2">
    <location>
        <begin position="5"/>
        <end position="122"/>
    </location>
</feature>